<sequence length="127" mass="14499">MDSLRETSSAYYGNERFSDFTIICGEKKYKVHRCFISAHSKYFERACLSSFAEAEKQSIDLEEDLPKAVDCMIQCFYMFDYNDSIGLDYDGSAASDDGKQPDQTANLAEHHPQFSMQLNAWVYAVAE</sequence>
<gene>
    <name evidence="2" type="ORF">AC579_6916</name>
</gene>
<protein>
    <recommendedName>
        <fullName evidence="1">BTB domain-containing protein</fullName>
    </recommendedName>
</protein>
<feature type="domain" description="BTB" evidence="1">
    <location>
        <begin position="18"/>
        <end position="77"/>
    </location>
</feature>
<proteinExistence type="predicted"/>
<dbReference type="PANTHER" id="PTHR47843">
    <property type="entry name" value="BTB DOMAIN-CONTAINING PROTEIN-RELATED"/>
    <property type="match status" value="1"/>
</dbReference>
<evidence type="ECO:0000313" key="3">
    <source>
        <dbReference type="Proteomes" id="UP000073492"/>
    </source>
</evidence>
<organism evidence="2 3">
    <name type="scientific">Pseudocercospora musae</name>
    <dbReference type="NCBI Taxonomy" id="113226"/>
    <lineage>
        <taxon>Eukaryota</taxon>
        <taxon>Fungi</taxon>
        <taxon>Dikarya</taxon>
        <taxon>Ascomycota</taxon>
        <taxon>Pezizomycotina</taxon>
        <taxon>Dothideomycetes</taxon>
        <taxon>Dothideomycetidae</taxon>
        <taxon>Mycosphaerellales</taxon>
        <taxon>Mycosphaerellaceae</taxon>
        <taxon>Pseudocercospora</taxon>
    </lineage>
</organism>
<comment type="caution">
    <text evidence="2">The sequence shown here is derived from an EMBL/GenBank/DDBJ whole genome shotgun (WGS) entry which is preliminary data.</text>
</comment>
<dbReference type="EMBL" id="LFZO01000506">
    <property type="protein sequence ID" value="KXT07977.1"/>
    <property type="molecule type" value="Genomic_DNA"/>
</dbReference>
<dbReference type="PANTHER" id="PTHR47843:SF5">
    <property type="entry name" value="BTB_POZ DOMAIN PROTEIN"/>
    <property type="match status" value="1"/>
</dbReference>
<accession>A0A139HZX4</accession>
<name>A0A139HZX4_9PEZI</name>
<reference evidence="2 3" key="1">
    <citation type="submission" date="2015-07" db="EMBL/GenBank/DDBJ databases">
        <title>Comparative genomics of the Sigatoka disease complex on banana suggests a link between parallel evolutionary changes in Pseudocercospora fijiensis and Pseudocercospora eumusae and increased virulence on the banana host.</title>
        <authorList>
            <person name="Chang T.-C."/>
            <person name="Salvucci A."/>
            <person name="Crous P.W."/>
            <person name="Stergiopoulos I."/>
        </authorList>
    </citation>
    <scope>NUCLEOTIDE SEQUENCE [LARGE SCALE GENOMIC DNA]</scope>
    <source>
        <strain evidence="2 3">CBS 116634</strain>
    </source>
</reference>
<dbReference type="Gene3D" id="3.30.710.10">
    <property type="entry name" value="Potassium Channel Kv1.1, Chain A"/>
    <property type="match status" value="1"/>
</dbReference>
<dbReference type="Proteomes" id="UP000073492">
    <property type="component" value="Unassembled WGS sequence"/>
</dbReference>
<dbReference type="OrthoDB" id="3650075at2759"/>
<keyword evidence="3" id="KW-1185">Reference proteome</keyword>
<dbReference type="PROSITE" id="PS50097">
    <property type="entry name" value="BTB"/>
    <property type="match status" value="1"/>
</dbReference>
<evidence type="ECO:0000313" key="2">
    <source>
        <dbReference type="EMBL" id="KXT07977.1"/>
    </source>
</evidence>
<dbReference type="InterPro" id="IPR000210">
    <property type="entry name" value="BTB/POZ_dom"/>
</dbReference>
<dbReference type="SUPFAM" id="SSF54695">
    <property type="entry name" value="POZ domain"/>
    <property type="match status" value="1"/>
</dbReference>
<dbReference type="AlphaFoldDB" id="A0A139HZX4"/>
<dbReference type="CDD" id="cd18186">
    <property type="entry name" value="BTB_POZ_ZBTB_KLHL-like"/>
    <property type="match status" value="1"/>
</dbReference>
<dbReference type="STRING" id="113226.A0A139HZX4"/>
<evidence type="ECO:0000259" key="1">
    <source>
        <dbReference type="PROSITE" id="PS50097"/>
    </source>
</evidence>
<dbReference type="Pfam" id="PF00651">
    <property type="entry name" value="BTB"/>
    <property type="match status" value="1"/>
</dbReference>
<dbReference type="InterPro" id="IPR011333">
    <property type="entry name" value="SKP1/BTB/POZ_sf"/>
</dbReference>